<dbReference type="AlphaFoldDB" id="A0A8C9FA93"/>
<name>A0A8C9FA93_PAVCR</name>
<protein>
    <submittedName>
        <fullName evidence="1">Uncharacterized protein</fullName>
    </submittedName>
</protein>
<proteinExistence type="predicted"/>
<dbReference type="Ensembl" id="ENSPSTT00000013484.1">
    <property type="protein sequence ID" value="ENSPSTP00000012860.1"/>
    <property type="gene ID" value="ENSPSTG00000009089.1"/>
</dbReference>
<sequence length="131" mass="14877">HPVLAVLSDALSLRWNHRITESLRLERTHKIIYRENTKLLVACAPALKCDHKGYTGKLERTDDHTAGKMVVGYLVQSRGLEEQWNNLLSSCQLSWLVLKVPAGVRDCERVCECTREGKSWGFLSRTSKCVP</sequence>
<dbReference type="Proteomes" id="UP000694428">
    <property type="component" value="Unplaced"/>
</dbReference>
<evidence type="ECO:0000313" key="2">
    <source>
        <dbReference type="Proteomes" id="UP000694428"/>
    </source>
</evidence>
<keyword evidence="2" id="KW-1185">Reference proteome</keyword>
<accession>A0A8C9FA93</accession>
<organism evidence="1 2">
    <name type="scientific">Pavo cristatus</name>
    <name type="common">Indian peafowl</name>
    <name type="synonym">Blue peafowl</name>
    <dbReference type="NCBI Taxonomy" id="9049"/>
    <lineage>
        <taxon>Eukaryota</taxon>
        <taxon>Metazoa</taxon>
        <taxon>Chordata</taxon>
        <taxon>Craniata</taxon>
        <taxon>Vertebrata</taxon>
        <taxon>Euteleostomi</taxon>
        <taxon>Archelosauria</taxon>
        <taxon>Archosauria</taxon>
        <taxon>Dinosauria</taxon>
        <taxon>Saurischia</taxon>
        <taxon>Theropoda</taxon>
        <taxon>Coelurosauria</taxon>
        <taxon>Aves</taxon>
        <taxon>Neognathae</taxon>
        <taxon>Galloanserae</taxon>
        <taxon>Galliformes</taxon>
        <taxon>Phasianidae</taxon>
        <taxon>Phasianinae</taxon>
        <taxon>Pavo</taxon>
    </lineage>
</organism>
<evidence type="ECO:0000313" key="1">
    <source>
        <dbReference type="Ensembl" id="ENSPSTP00000012860.1"/>
    </source>
</evidence>
<reference evidence="1" key="2">
    <citation type="submission" date="2025-09" db="UniProtKB">
        <authorList>
            <consortium name="Ensembl"/>
        </authorList>
    </citation>
    <scope>IDENTIFICATION</scope>
</reference>
<reference evidence="1" key="1">
    <citation type="submission" date="2025-08" db="UniProtKB">
        <authorList>
            <consortium name="Ensembl"/>
        </authorList>
    </citation>
    <scope>IDENTIFICATION</scope>
</reference>